<dbReference type="InterPro" id="IPR016181">
    <property type="entry name" value="Acyl_CoA_acyltransferase"/>
</dbReference>
<dbReference type="AlphaFoldDB" id="A0A2W5WXT0"/>
<protein>
    <submittedName>
        <fullName evidence="2">GNAT family N-acetyltransferase</fullName>
    </submittedName>
</protein>
<dbReference type="EMBL" id="QKWH01000005">
    <property type="protein sequence ID" value="PZR53116.1"/>
    <property type="molecule type" value="Genomic_DNA"/>
</dbReference>
<evidence type="ECO:0000313" key="2">
    <source>
        <dbReference type="EMBL" id="PZR53116.1"/>
    </source>
</evidence>
<keyword evidence="3" id="KW-1185">Reference proteome</keyword>
<keyword evidence="2" id="KW-0808">Transferase</keyword>
<organism evidence="2 3">
    <name type="scientific">Xylanimonas oleitrophica</name>
    <dbReference type="NCBI Taxonomy" id="2607479"/>
    <lineage>
        <taxon>Bacteria</taxon>
        <taxon>Bacillati</taxon>
        <taxon>Actinomycetota</taxon>
        <taxon>Actinomycetes</taxon>
        <taxon>Micrococcales</taxon>
        <taxon>Promicromonosporaceae</taxon>
        <taxon>Xylanimonas</taxon>
    </lineage>
</organism>
<sequence>MPSTVRAFLEVVKFSRARSQRPMTAERSRQSSGVPGMDSLARVSAISPQPPVVPRRPARVRLADAADAVAIADVHVRSYEEAYSSLLSAEVIARHAQTARPRWSERLSDARGDHYWLAERSGQVVGFSWAQATGARAVRPLELVGLYVLAAEYGTGTADVLLEAAVGDAPCFLWVAEGNARAQAFYRRHGFEPDGAVDVLGEGDDTTTLRMVR</sequence>
<comment type="caution">
    <text evidence="2">The sequence shown here is derived from an EMBL/GenBank/DDBJ whole genome shotgun (WGS) entry which is preliminary data.</text>
</comment>
<gene>
    <name evidence="2" type="ORF">DNL40_08925</name>
</gene>
<evidence type="ECO:0000313" key="3">
    <source>
        <dbReference type="Proteomes" id="UP000248783"/>
    </source>
</evidence>
<dbReference type="Proteomes" id="UP000248783">
    <property type="component" value="Unassembled WGS sequence"/>
</dbReference>
<dbReference type="Gene3D" id="3.40.630.30">
    <property type="match status" value="1"/>
</dbReference>
<dbReference type="PROSITE" id="PS51186">
    <property type="entry name" value="GNAT"/>
    <property type="match status" value="1"/>
</dbReference>
<proteinExistence type="predicted"/>
<accession>A0A2W5WXT0</accession>
<dbReference type="GO" id="GO:0016747">
    <property type="term" value="F:acyltransferase activity, transferring groups other than amino-acyl groups"/>
    <property type="evidence" value="ECO:0007669"/>
    <property type="project" value="InterPro"/>
</dbReference>
<dbReference type="SUPFAM" id="SSF55729">
    <property type="entry name" value="Acyl-CoA N-acyltransferases (Nat)"/>
    <property type="match status" value="1"/>
</dbReference>
<reference evidence="2 3" key="1">
    <citation type="submission" date="2018-06" db="EMBL/GenBank/DDBJ databases">
        <title>Whole genome sequencing of a novel hydrocarbon degrading bacterial strain, PW21 isolated from oil contaminated produced water sample.</title>
        <authorList>
            <person name="Nagkirti P."/>
            <person name="Shaikh A."/>
            <person name="Gowdaman V."/>
            <person name="Engineer A.E."/>
            <person name="Dagar S."/>
            <person name="Dhakephalkar P.K."/>
        </authorList>
    </citation>
    <scope>NUCLEOTIDE SEQUENCE [LARGE SCALE GENOMIC DNA]</scope>
    <source>
        <strain evidence="2 3">PW21</strain>
    </source>
</reference>
<dbReference type="Pfam" id="PF13508">
    <property type="entry name" value="Acetyltransf_7"/>
    <property type="match status" value="1"/>
</dbReference>
<feature type="domain" description="N-acetyltransferase" evidence="1">
    <location>
        <begin position="58"/>
        <end position="213"/>
    </location>
</feature>
<evidence type="ECO:0000259" key="1">
    <source>
        <dbReference type="PROSITE" id="PS51186"/>
    </source>
</evidence>
<dbReference type="InterPro" id="IPR000182">
    <property type="entry name" value="GNAT_dom"/>
</dbReference>
<name>A0A2W5WXT0_9MICO</name>